<evidence type="ECO:0000256" key="6">
    <source>
        <dbReference type="ARBA" id="ARBA00023157"/>
    </source>
</evidence>
<feature type="binding site" evidence="10">
    <location>
        <position position="434"/>
    </location>
    <ligand>
        <name>Zn(2+)</name>
        <dbReference type="ChEBI" id="CHEBI:29105"/>
        <note>catalytic</note>
    </ligand>
</feature>
<feature type="transmembrane region" description="Helical" evidence="11">
    <location>
        <begin position="711"/>
        <end position="733"/>
    </location>
</feature>
<evidence type="ECO:0000259" key="14">
    <source>
        <dbReference type="PROSITE" id="PS50215"/>
    </source>
</evidence>
<keyword evidence="2 10" id="KW-0479">Metal-binding</keyword>
<evidence type="ECO:0000256" key="4">
    <source>
        <dbReference type="ARBA" id="ARBA00022833"/>
    </source>
</evidence>
<keyword evidence="3" id="KW-0378">Hydrolase</keyword>
<dbReference type="PROSITE" id="PS50215">
    <property type="entry name" value="ADAM_MEPRO"/>
    <property type="match status" value="1"/>
</dbReference>
<evidence type="ECO:0000256" key="11">
    <source>
        <dbReference type="SAM" id="Phobius"/>
    </source>
</evidence>
<keyword evidence="1" id="KW-0645">Protease</keyword>
<evidence type="ECO:0000259" key="13">
    <source>
        <dbReference type="PROSITE" id="PS50214"/>
    </source>
</evidence>
<keyword evidence="12" id="KW-0732">Signal</keyword>
<dbReference type="AlphaFoldDB" id="A0A1B8GGC1"/>
<evidence type="ECO:0000256" key="9">
    <source>
        <dbReference type="ARBA" id="ARBA00074021"/>
    </source>
</evidence>
<evidence type="ECO:0000313" key="15">
    <source>
        <dbReference type="EMBL" id="OBT94874.1"/>
    </source>
</evidence>
<dbReference type="CDD" id="cd04271">
    <property type="entry name" value="ZnMc_ADAM_fungal"/>
    <property type="match status" value="1"/>
</dbReference>
<accession>A0A1B8GGC1</accession>
<organism evidence="15 16">
    <name type="scientific">Pseudogymnoascus verrucosus</name>
    <dbReference type="NCBI Taxonomy" id="342668"/>
    <lineage>
        <taxon>Eukaryota</taxon>
        <taxon>Fungi</taxon>
        <taxon>Dikarya</taxon>
        <taxon>Ascomycota</taxon>
        <taxon>Pezizomycotina</taxon>
        <taxon>Leotiomycetes</taxon>
        <taxon>Thelebolales</taxon>
        <taxon>Thelebolaceae</taxon>
        <taxon>Pseudogymnoascus</taxon>
    </lineage>
</organism>
<evidence type="ECO:0000256" key="1">
    <source>
        <dbReference type="ARBA" id="ARBA00022670"/>
    </source>
</evidence>
<evidence type="ECO:0000256" key="8">
    <source>
        <dbReference type="ARBA" id="ARBA00056552"/>
    </source>
</evidence>
<dbReference type="SUPFAM" id="SSF57552">
    <property type="entry name" value="Blood coagulation inhibitor (disintegrin)"/>
    <property type="match status" value="1"/>
</dbReference>
<keyword evidence="11" id="KW-0812">Transmembrane</keyword>
<sequence>MRFLRCVAAALISASFSHIAQAHSVKRAPLSYLSIVDEPVIHTPSHRVHAQSSFDLTFHLHDRQQYIKLTLDPNDDVIAEGATVNYIGADGQVREVELIERSDHRVFKGHAWVRTHEDTQWTHAGWARVVIHRDGADPLFEGAFRVDGNHHHIHPRNSYVATKHELDPYVEDDREDIMIVWRDSDITPDEPNREELKRDVNTGSCLSDDLTFNLMPEHPVYSQGYSQSPVMRRGESYWGSISSGSIFGRDIDPTGNLPGNGAAVNLLNSIGNPAGCPTSRKVALVGIATDCTYTKFFNSSSSVRANIITQMNSASVLYEESFNISLGIQNLTITDGTCPGVSQVNTPWNRDCNSGLQIQDRLNLFSAWRGASPDTNAYWTLLTTCGTGSAVGLSWLGQACVNTAQPSTQGGSNDTVSGANVVVKTDTEWLVIAHEVGHTFGAVHDCDSTTCADGKTVAAQQCCPLSKDTCPAGGKYVMNPSTGVGITNFSPCSIGNICSAIGGQSVKTNCLTSNRNVPTITGSQCGNGIVEMGEDCDCGGATGCGDNPCCNPTTCKFKTENNAVCDPSNEDCCLSTCQFATNGTVCRASTGDCDPQETCSGTAATCPADAHADEGSSCGASGDGLTCASGQCTSRDKQCKTLMGPQYYKCSDDGCQLFCATDASQYYCEGLTQNFLDGTKCGGGGKCSNGVCKGSTVGGRIKEWVDQHKPLVIGISAGVGGLLLLAILSCIVSSCKRRSRQRKYVANTVPPRGQGWVPQGQGRGYAAVPPPPMQQRGMGGMGMPMGQMGQPPQYEYGAGGQQYDGQWNVPQRAYGGPPVRYA</sequence>
<keyword evidence="6" id="KW-1015">Disulfide bond</keyword>
<evidence type="ECO:0000256" key="7">
    <source>
        <dbReference type="ARBA" id="ARBA00023180"/>
    </source>
</evidence>
<dbReference type="GO" id="GO:0004222">
    <property type="term" value="F:metalloendopeptidase activity"/>
    <property type="evidence" value="ECO:0007669"/>
    <property type="project" value="InterPro"/>
</dbReference>
<comment type="function">
    <text evidence="8">Probable zinc protease.</text>
</comment>
<dbReference type="Gene3D" id="4.10.70.10">
    <property type="entry name" value="Disintegrin domain"/>
    <property type="match status" value="1"/>
</dbReference>
<proteinExistence type="predicted"/>
<name>A0A1B8GGC1_9PEZI</name>
<dbReference type="FunFam" id="4.10.70.10:FF:000003">
    <property type="entry name" value="Disintegrin and metalloproteinase domain-containing protein 17"/>
    <property type="match status" value="1"/>
</dbReference>
<evidence type="ECO:0000256" key="5">
    <source>
        <dbReference type="ARBA" id="ARBA00023049"/>
    </source>
</evidence>
<feature type="binding site" evidence="10">
    <location>
        <position position="444"/>
    </location>
    <ligand>
        <name>Zn(2+)</name>
        <dbReference type="ChEBI" id="CHEBI:29105"/>
        <note>catalytic</note>
    </ligand>
</feature>
<dbReference type="GO" id="GO:0046872">
    <property type="term" value="F:metal ion binding"/>
    <property type="evidence" value="ECO:0007669"/>
    <property type="project" value="UniProtKB-KW"/>
</dbReference>
<dbReference type="OrthoDB" id="5951731at2759"/>
<comment type="caution">
    <text evidence="10">Lacks conserved residue(s) required for the propagation of feature annotation.</text>
</comment>
<feature type="signal peptide" evidence="12">
    <location>
        <begin position="1"/>
        <end position="22"/>
    </location>
</feature>
<dbReference type="EMBL" id="KV460240">
    <property type="protein sequence ID" value="OBT94874.1"/>
    <property type="molecule type" value="Genomic_DNA"/>
</dbReference>
<dbReference type="RefSeq" id="XP_018128607.1">
    <property type="nucleotide sequence ID" value="XM_018275750.2"/>
</dbReference>
<evidence type="ECO:0000256" key="10">
    <source>
        <dbReference type="PROSITE-ProRule" id="PRU00276"/>
    </source>
</evidence>
<dbReference type="InterPro" id="IPR001590">
    <property type="entry name" value="Peptidase_M12B"/>
</dbReference>
<dbReference type="Pfam" id="PF13688">
    <property type="entry name" value="Reprolysin_5"/>
    <property type="match status" value="1"/>
</dbReference>
<dbReference type="PROSITE" id="PS50214">
    <property type="entry name" value="DISINTEGRIN_2"/>
    <property type="match status" value="1"/>
</dbReference>
<dbReference type="PANTHER" id="PTHR11905:SF159">
    <property type="entry name" value="ADAM METALLOPROTEASE"/>
    <property type="match status" value="1"/>
</dbReference>
<reference evidence="15 16" key="1">
    <citation type="submission" date="2016-03" db="EMBL/GenBank/DDBJ databases">
        <title>Comparative genomics of Pseudogymnoascus destructans, the fungus causing white-nose syndrome of bats.</title>
        <authorList>
            <person name="Palmer J.M."/>
            <person name="Drees K.P."/>
            <person name="Foster J.T."/>
            <person name="Lindner D.L."/>
        </authorList>
    </citation>
    <scope>NUCLEOTIDE SEQUENCE [LARGE SCALE GENOMIC DNA]</scope>
    <source>
        <strain evidence="15 16">UAMH 10579</strain>
    </source>
</reference>
<feature type="chain" id="PRO_5008608551" description="Disintegrin and metalloproteinase domain-containing protein B" evidence="12">
    <location>
        <begin position="23"/>
        <end position="822"/>
    </location>
</feature>
<evidence type="ECO:0000313" key="16">
    <source>
        <dbReference type="Proteomes" id="UP000091956"/>
    </source>
</evidence>
<dbReference type="InterPro" id="IPR024079">
    <property type="entry name" value="MetalloPept_cat_dom_sf"/>
</dbReference>
<dbReference type="PANTHER" id="PTHR11905">
    <property type="entry name" value="ADAM A DISINTEGRIN AND METALLOPROTEASE DOMAIN"/>
    <property type="match status" value="1"/>
</dbReference>
<gene>
    <name evidence="15" type="ORF">VE01_06298</name>
</gene>
<evidence type="ECO:0000256" key="12">
    <source>
        <dbReference type="SAM" id="SignalP"/>
    </source>
</evidence>
<evidence type="ECO:0000256" key="3">
    <source>
        <dbReference type="ARBA" id="ARBA00022801"/>
    </source>
</evidence>
<dbReference type="Proteomes" id="UP000091956">
    <property type="component" value="Unassembled WGS sequence"/>
</dbReference>
<keyword evidence="16" id="KW-1185">Reference proteome</keyword>
<dbReference type="InterPro" id="IPR036436">
    <property type="entry name" value="Disintegrin_dom_sf"/>
</dbReference>
<dbReference type="GO" id="GO:0006508">
    <property type="term" value="P:proteolysis"/>
    <property type="evidence" value="ECO:0007669"/>
    <property type="project" value="UniProtKB-KW"/>
</dbReference>
<feature type="active site" evidence="10">
    <location>
        <position position="435"/>
    </location>
</feature>
<keyword evidence="5" id="KW-0482">Metalloprotease</keyword>
<dbReference type="Gene3D" id="3.40.390.10">
    <property type="entry name" value="Collagenase (Catalytic Domain)"/>
    <property type="match status" value="1"/>
</dbReference>
<keyword evidence="11" id="KW-0472">Membrane</keyword>
<feature type="domain" description="Peptidase M12B" evidence="14">
    <location>
        <begin position="280"/>
        <end position="497"/>
    </location>
</feature>
<evidence type="ECO:0000256" key="2">
    <source>
        <dbReference type="ARBA" id="ARBA00022723"/>
    </source>
</evidence>
<feature type="binding site" evidence="10">
    <location>
        <position position="438"/>
    </location>
    <ligand>
        <name>Zn(2+)</name>
        <dbReference type="ChEBI" id="CHEBI:29105"/>
        <note>catalytic</note>
    </ligand>
</feature>
<dbReference type="GeneID" id="28839684"/>
<dbReference type="InterPro" id="IPR041645">
    <property type="entry name" value="ADAMTS_CR_2"/>
</dbReference>
<dbReference type="STRING" id="342668.A0A1B8GGC1"/>
<keyword evidence="11" id="KW-1133">Transmembrane helix</keyword>
<dbReference type="InterPro" id="IPR034028">
    <property type="entry name" value="ZnMc_ADAM_fungal"/>
</dbReference>
<keyword evidence="7" id="KW-0325">Glycoprotein</keyword>
<dbReference type="SMART" id="SM00050">
    <property type="entry name" value="DISIN"/>
    <property type="match status" value="1"/>
</dbReference>
<dbReference type="InterPro" id="IPR001762">
    <property type="entry name" value="Disintegrin_dom"/>
</dbReference>
<protein>
    <recommendedName>
        <fullName evidence="9">Disintegrin and metalloproteinase domain-containing protein B</fullName>
    </recommendedName>
</protein>
<feature type="domain" description="Disintegrin" evidence="13">
    <location>
        <begin position="522"/>
        <end position="614"/>
    </location>
</feature>
<reference evidence="16" key="2">
    <citation type="journal article" date="2018" name="Nat. Commun.">
        <title>Extreme sensitivity to ultraviolet light in the fungal pathogen causing white-nose syndrome of bats.</title>
        <authorList>
            <person name="Palmer J.M."/>
            <person name="Drees K.P."/>
            <person name="Foster J.T."/>
            <person name="Lindner D.L."/>
        </authorList>
    </citation>
    <scope>NUCLEOTIDE SEQUENCE [LARGE SCALE GENOMIC DNA]</scope>
    <source>
        <strain evidence="16">UAMH 10579</strain>
    </source>
</reference>
<dbReference type="Gene3D" id="3.40.1620.60">
    <property type="match status" value="1"/>
</dbReference>
<dbReference type="Pfam" id="PF00200">
    <property type="entry name" value="Disintegrin"/>
    <property type="match status" value="1"/>
</dbReference>
<keyword evidence="4 10" id="KW-0862">Zinc</keyword>
<dbReference type="SUPFAM" id="SSF55486">
    <property type="entry name" value="Metalloproteases ('zincins'), catalytic domain"/>
    <property type="match status" value="1"/>
</dbReference>
<dbReference type="Pfam" id="PF17771">
    <property type="entry name" value="ADAMTS_CR_2"/>
    <property type="match status" value="1"/>
</dbReference>